<evidence type="ECO:0000313" key="3">
    <source>
        <dbReference type="Proteomes" id="UP001066276"/>
    </source>
</evidence>
<sequence>MPVGGGMAAPQGEEAETPAERDPRVRCYNKRLLAEVLEMCSDFTSAVLQSQPQLCPEHRNRALQEARWNFETIVQENVTVDGLPWSEASESQSGLDIKILEDQFDEVIVDTATKRKYHPRKIAAHVSKTLKAEREILGHYQPVVSQEPIRCDPNQVSRMANLTSELSTMSRKLNESLKSLPSLIETTDGLSQVLSMHPVLQLSRTHKEVFSHNSSEENEKTMDLVRGLEITPTGTGAPDIPELTRKRKRSHSPESRLYPLRSRSKRIISLNAAQKKPT</sequence>
<dbReference type="GO" id="GO:0000070">
    <property type="term" value="P:mitotic sister chromatid segregation"/>
    <property type="evidence" value="ECO:0007669"/>
    <property type="project" value="InterPro"/>
</dbReference>
<accession>A0AAV7S2I6</accession>
<comment type="caution">
    <text evidence="2">The sequence shown here is derived from an EMBL/GenBank/DDBJ whole genome shotgun (WGS) entry which is preliminary data.</text>
</comment>
<dbReference type="PANTHER" id="PTHR31749">
    <property type="entry name" value="KINETOCHORE-ASSOCIATED PROTEIN NSL1 HOMOLOG"/>
    <property type="match status" value="1"/>
</dbReference>
<protein>
    <recommendedName>
        <fullName evidence="4">Kinetochore-associated protein NSL1 homolog</fullName>
    </recommendedName>
</protein>
<keyword evidence="3" id="KW-1185">Reference proteome</keyword>
<feature type="region of interest" description="Disordered" evidence="1">
    <location>
        <begin position="231"/>
        <end position="278"/>
    </location>
</feature>
<dbReference type="InterPro" id="IPR013950">
    <property type="entry name" value="Mis14/Nsl1"/>
</dbReference>
<dbReference type="AlphaFoldDB" id="A0AAV7S2I6"/>
<dbReference type="Pfam" id="PF08641">
    <property type="entry name" value="Mis14"/>
    <property type="match status" value="1"/>
</dbReference>
<dbReference type="EMBL" id="JANPWB010000009">
    <property type="protein sequence ID" value="KAJ1157468.1"/>
    <property type="molecule type" value="Genomic_DNA"/>
</dbReference>
<dbReference type="Proteomes" id="UP001066276">
    <property type="component" value="Chromosome 5"/>
</dbReference>
<dbReference type="GO" id="GO:0000444">
    <property type="term" value="C:MIS12/MIND type complex"/>
    <property type="evidence" value="ECO:0007669"/>
    <property type="project" value="TreeGrafter"/>
</dbReference>
<evidence type="ECO:0008006" key="4">
    <source>
        <dbReference type="Google" id="ProtNLM"/>
    </source>
</evidence>
<evidence type="ECO:0000256" key="1">
    <source>
        <dbReference type="SAM" id="MobiDB-lite"/>
    </source>
</evidence>
<reference evidence="2" key="1">
    <citation type="journal article" date="2022" name="bioRxiv">
        <title>Sequencing and chromosome-scale assembly of the giantPleurodeles waltlgenome.</title>
        <authorList>
            <person name="Brown T."/>
            <person name="Elewa A."/>
            <person name="Iarovenko S."/>
            <person name="Subramanian E."/>
            <person name="Araus A.J."/>
            <person name="Petzold A."/>
            <person name="Susuki M."/>
            <person name="Suzuki K.-i.T."/>
            <person name="Hayashi T."/>
            <person name="Toyoda A."/>
            <person name="Oliveira C."/>
            <person name="Osipova E."/>
            <person name="Leigh N.D."/>
            <person name="Simon A."/>
            <person name="Yun M.H."/>
        </authorList>
    </citation>
    <scope>NUCLEOTIDE SEQUENCE</scope>
    <source>
        <strain evidence="2">20211129_DDA</strain>
        <tissue evidence="2">Liver</tissue>
    </source>
</reference>
<organism evidence="2 3">
    <name type="scientific">Pleurodeles waltl</name>
    <name type="common">Iberian ribbed newt</name>
    <dbReference type="NCBI Taxonomy" id="8319"/>
    <lineage>
        <taxon>Eukaryota</taxon>
        <taxon>Metazoa</taxon>
        <taxon>Chordata</taxon>
        <taxon>Craniata</taxon>
        <taxon>Vertebrata</taxon>
        <taxon>Euteleostomi</taxon>
        <taxon>Amphibia</taxon>
        <taxon>Batrachia</taxon>
        <taxon>Caudata</taxon>
        <taxon>Salamandroidea</taxon>
        <taxon>Salamandridae</taxon>
        <taxon>Pleurodelinae</taxon>
        <taxon>Pleurodeles</taxon>
    </lineage>
</organism>
<feature type="region of interest" description="Disordered" evidence="1">
    <location>
        <begin position="1"/>
        <end position="22"/>
    </location>
</feature>
<evidence type="ECO:0000313" key="2">
    <source>
        <dbReference type="EMBL" id="KAJ1157468.1"/>
    </source>
</evidence>
<name>A0AAV7S2I6_PLEWA</name>
<gene>
    <name evidence="2" type="ORF">NDU88_010180</name>
</gene>
<dbReference type="PANTHER" id="PTHR31749:SF3">
    <property type="entry name" value="KINETOCHORE-ASSOCIATED PROTEIN NSL1 HOMOLOG"/>
    <property type="match status" value="1"/>
</dbReference>
<proteinExistence type="predicted"/>